<evidence type="ECO:0000256" key="2">
    <source>
        <dbReference type="ARBA" id="ARBA00023125"/>
    </source>
</evidence>
<evidence type="ECO:0000256" key="3">
    <source>
        <dbReference type="ARBA" id="ARBA00023163"/>
    </source>
</evidence>
<gene>
    <name evidence="5" type="ORF">A2519_10290</name>
</gene>
<keyword evidence="1" id="KW-0805">Transcription regulation</keyword>
<dbReference type="SMART" id="SM00418">
    <property type="entry name" value="HTH_ARSR"/>
    <property type="match status" value="1"/>
</dbReference>
<organism evidence="5 6">
    <name type="scientific">Candidatus Raymondbacteria bacterium RIFOXYD12_FULL_49_13</name>
    <dbReference type="NCBI Taxonomy" id="1817890"/>
    <lineage>
        <taxon>Bacteria</taxon>
        <taxon>Raymondiibacteriota</taxon>
    </lineage>
</organism>
<dbReference type="PANTHER" id="PTHR33154">
    <property type="entry name" value="TRANSCRIPTIONAL REGULATOR, ARSR FAMILY"/>
    <property type="match status" value="1"/>
</dbReference>
<keyword evidence="2" id="KW-0238">DNA-binding</keyword>
<evidence type="ECO:0000259" key="4">
    <source>
        <dbReference type="PROSITE" id="PS50987"/>
    </source>
</evidence>
<evidence type="ECO:0000256" key="1">
    <source>
        <dbReference type="ARBA" id="ARBA00023015"/>
    </source>
</evidence>
<dbReference type="CDD" id="cd00090">
    <property type="entry name" value="HTH_ARSR"/>
    <property type="match status" value="1"/>
</dbReference>
<name>A0A1F7FEN3_UNCRA</name>
<dbReference type="NCBIfam" id="NF033788">
    <property type="entry name" value="HTH_metalloreg"/>
    <property type="match status" value="1"/>
</dbReference>
<accession>A0A1F7FEN3</accession>
<dbReference type="Proteomes" id="UP000179243">
    <property type="component" value="Unassembled WGS sequence"/>
</dbReference>
<dbReference type="PANTHER" id="PTHR33154:SF33">
    <property type="entry name" value="TRANSCRIPTIONAL REPRESSOR SDPR"/>
    <property type="match status" value="1"/>
</dbReference>
<comment type="caution">
    <text evidence="5">The sequence shown here is derived from an EMBL/GenBank/DDBJ whole genome shotgun (WGS) entry which is preliminary data.</text>
</comment>
<dbReference type="Gene3D" id="1.10.10.10">
    <property type="entry name" value="Winged helix-like DNA-binding domain superfamily/Winged helix DNA-binding domain"/>
    <property type="match status" value="1"/>
</dbReference>
<dbReference type="InterPro" id="IPR001845">
    <property type="entry name" value="HTH_ArsR_DNA-bd_dom"/>
</dbReference>
<dbReference type="SUPFAM" id="SSF46785">
    <property type="entry name" value="Winged helix' DNA-binding domain"/>
    <property type="match status" value="1"/>
</dbReference>
<dbReference type="AlphaFoldDB" id="A0A1F7FEN3"/>
<dbReference type="PROSITE" id="PS50987">
    <property type="entry name" value="HTH_ARSR_2"/>
    <property type="match status" value="1"/>
</dbReference>
<keyword evidence="3" id="KW-0804">Transcription</keyword>
<dbReference type="InterPro" id="IPR011991">
    <property type="entry name" value="ArsR-like_HTH"/>
</dbReference>
<protein>
    <recommendedName>
        <fullName evidence="4">HTH arsR-type domain-containing protein</fullName>
    </recommendedName>
</protein>
<dbReference type="Pfam" id="PF01022">
    <property type="entry name" value="HTH_5"/>
    <property type="match status" value="1"/>
</dbReference>
<dbReference type="PRINTS" id="PR00778">
    <property type="entry name" value="HTHARSR"/>
</dbReference>
<dbReference type="GO" id="GO:0003677">
    <property type="term" value="F:DNA binding"/>
    <property type="evidence" value="ECO:0007669"/>
    <property type="project" value="UniProtKB-KW"/>
</dbReference>
<dbReference type="GO" id="GO:0003700">
    <property type="term" value="F:DNA-binding transcription factor activity"/>
    <property type="evidence" value="ECO:0007669"/>
    <property type="project" value="InterPro"/>
</dbReference>
<dbReference type="EMBL" id="MFYX01000064">
    <property type="protein sequence ID" value="OGK05051.1"/>
    <property type="molecule type" value="Genomic_DNA"/>
</dbReference>
<sequence length="118" mass="13229">MKEIVSIAKALSDENRIKALMVLCGREVCVCQIVEFLKLAPSTVSKHMSILKAAGLVESRRDEKWIYYKLAKKGTTPAVKSILEWLSNHLGRCVDKDSCCGVRIPKSIKDNICPKPKR</sequence>
<evidence type="ECO:0000313" key="6">
    <source>
        <dbReference type="Proteomes" id="UP000179243"/>
    </source>
</evidence>
<evidence type="ECO:0000313" key="5">
    <source>
        <dbReference type="EMBL" id="OGK05051.1"/>
    </source>
</evidence>
<proteinExistence type="predicted"/>
<dbReference type="InterPro" id="IPR036390">
    <property type="entry name" value="WH_DNA-bd_sf"/>
</dbReference>
<feature type="domain" description="HTH arsR-type" evidence="4">
    <location>
        <begin position="1"/>
        <end position="94"/>
    </location>
</feature>
<dbReference type="InterPro" id="IPR051081">
    <property type="entry name" value="HTH_MetalResp_TranReg"/>
</dbReference>
<reference evidence="5 6" key="1">
    <citation type="journal article" date="2016" name="Nat. Commun.">
        <title>Thousands of microbial genomes shed light on interconnected biogeochemical processes in an aquifer system.</title>
        <authorList>
            <person name="Anantharaman K."/>
            <person name="Brown C.T."/>
            <person name="Hug L.A."/>
            <person name="Sharon I."/>
            <person name="Castelle C.J."/>
            <person name="Probst A.J."/>
            <person name="Thomas B.C."/>
            <person name="Singh A."/>
            <person name="Wilkins M.J."/>
            <person name="Karaoz U."/>
            <person name="Brodie E.L."/>
            <person name="Williams K.H."/>
            <person name="Hubbard S.S."/>
            <person name="Banfield J.F."/>
        </authorList>
    </citation>
    <scope>NUCLEOTIDE SEQUENCE [LARGE SCALE GENOMIC DNA]</scope>
</reference>
<dbReference type="InterPro" id="IPR036388">
    <property type="entry name" value="WH-like_DNA-bd_sf"/>
</dbReference>